<dbReference type="InterPro" id="IPR013216">
    <property type="entry name" value="Methyltransf_11"/>
</dbReference>
<organism evidence="2 3">
    <name type="scientific">candidate division MSBL1 archaeon SCGC-AAA259D18</name>
    <dbReference type="NCBI Taxonomy" id="1698262"/>
    <lineage>
        <taxon>Archaea</taxon>
        <taxon>Methanobacteriati</taxon>
        <taxon>Methanobacteriota</taxon>
        <taxon>candidate division MSBL1</taxon>
    </lineage>
</organism>
<feature type="domain" description="Methyltransferase type 11" evidence="1">
    <location>
        <begin position="2"/>
        <end position="44"/>
    </location>
</feature>
<dbReference type="AlphaFoldDB" id="A0A133UAJ8"/>
<keyword evidence="3" id="KW-1185">Reference proteome</keyword>
<proteinExistence type="predicted"/>
<sequence>MEFVENSFDAIVSFYAIFHIPRERHPDLLMKMNKWLKDSGIILITLGTEEMEKEEADFVGSEMVWSSFSIKKNKRMVEESGFKILGSYEEKEDEHHLWVLAKKKQIKNQIGSLIRSRPFLSFYD</sequence>
<dbReference type="GO" id="GO:0008757">
    <property type="term" value="F:S-adenosylmethionine-dependent methyltransferase activity"/>
    <property type="evidence" value="ECO:0007669"/>
    <property type="project" value="InterPro"/>
</dbReference>
<evidence type="ECO:0000313" key="2">
    <source>
        <dbReference type="EMBL" id="KXA91188.1"/>
    </source>
</evidence>
<reference evidence="2 3" key="1">
    <citation type="journal article" date="2016" name="Sci. Rep.">
        <title>Metabolic traits of an uncultured archaeal lineage -MSBL1- from brine pools of the Red Sea.</title>
        <authorList>
            <person name="Mwirichia R."/>
            <person name="Alam I."/>
            <person name="Rashid M."/>
            <person name="Vinu M."/>
            <person name="Ba-Alawi W."/>
            <person name="Anthony Kamau A."/>
            <person name="Kamanda Ngugi D."/>
            <person name="Goker M."/>
            <person name="Klenk H.P."/>
            <person name="Bajic V."/>
            <person name="Stingl U."/>
        </authorList>
    </citation>
    <scope>NUCLEOTIDE SEQUENCE [LARGE SCALE GENOMIC DNA]</scope>
    <source>
        <strain evidence="2">SCGC-AAA259D18</strain>
    </source>
</reference>
<evidence type="ECO:0000313" key="3">
    <source>
        <dbReference type="Proteomes" id="UP000070195"/>
    </source>
</evidence>
<gene>
    <name evidence="2" type="ORF">AKJ63_01825</name>
</gene>
<dbReference type="Gene3D" id="3.40.50.150">
    <property type="entry name" value="Vaccinia Virus protein VP39"/>
    <property type="match status" value="1"/>
</dbReference>
<dbReference type="Proteomes" id="UP000070195">
    <property type="component" value="Unassembled WGS sequence"/>
</dbReference>
<protein>
    <recommendedName>
        <fullName evidence="1">Methyltransferase type 11 domain-containing protein</fullName>
    </recommendedName>
</protein>
<dbReference type="Pfam" id="PF08241">
    <property type="entry name" value="Methyltransf_11"/>
    <property type="match status" value="1"/>
</dbReference>
<accession>A0A133UAJ8</accession>
<dbReference type="InterPro" id="IPR029063">
    <property type="entry name" value="SAM-dependent_MTases_sf"/>
</dbReference>
<dbReference type="EMBL" id="LHXM01000032">
    <property type="protein sequence ID" value="KXA91188.1"/>
    <property type="molecule type" value="Genomic_DNA"/>
</dbReference>
<name>A0A133UAJ8_9EURY</name>
<comment type="caution">
    <text evidence="2">The sequence shown here is derived from an EMBL/GenBank/DDBJ whole genome shotgun (WGS) entry which is preliminary data.</text>
</comment>
<dbReference type="SUPFAM" id="SSF53335">
    <property type="entry name" value="S-adenosyl-L-methionine-dependent methyltransferases"/>
    <property type="match status" value="1"/>
</dbReference>
<evidence type="ECO:0000259" key="1">
    <source>
        <dbReference type="Pfam" id="PF08241"/>
    </source>
</evidence>